<dbReference type="AlphaFoldDB" id="A0A4R3NM61"/>
<dbReference type="InterPro" id="IPR000917">
    <property type="entry name" value="Sulfatase_N"/>
</dbReference>
<dbReference type="OrthoDB" id="1376015at2"/>
<feature type="transmembrane region" description="Helical" evidence="6">
    <location>
        <begin position="45"/>
        <end position="64"/>
    </location>
</feature>
<dbReference type="GO" id="GO:0005886">
    <property type="term" value="C:plasma membrane"/>
    <property type="evidence" value="ECO:0007669"/>
    <property type="project" value="UniProtKB-SubCell"/>
</dbReference>
<evidence type="ECO:0000256" key="6">
    <source>
        <dbReference type="SAM" id="Phobius"/>
    </source>
</evidence>
<comment type="subcellular location">
    <subcellularLocation>
        <location evidence="1">Cell membrane</location>
        <topology evidence="1">Multi-pass membrane protein</topology>
    </subcellularLocation>
</comment>
<dbReference type="SUPFAM" id="SSF53649">
    <property type="entry name" value="Alkaline phosphatase-like"/>
    <property type="match status" value="1"/>
</dbReference>
<organism evidence="8 9">
    <name type="scientific">Martelella mediterranea</name>
    <dbReference type="NCBI Taxonomy" id="293089"/>
    <lineage>
        <taxon>Bacteria</taxon>
        <taxon>Pseudomonadati</taxon>
        <taxon>Pseudomonadota</taxon>
        <taxon>Alphaproteobacteria</taxon>
        <taxon>Hyphomicrobiales</taxon>
        <taxon>Aurantimonadaceae</taxon>
        <taxon>Martelella</taxon>
    </lineage>
</organism>
<feature type="transmembrane region" description="Helical" evidence="6">
    <location>
        <begin position="117"/>
        <end position="144"/>
    </location>
</feature>
<feature type="transmembrane region" description="Helical" evidence="6">
    <location>
        <begin position="12"/>
        <end position="33"/>
    </location>
</feature>
<sequence>MIHSKRSDRNNISPQAGLLIWAIIFLVLATAVLNMPGYPSGLKPATFLKLPLEVPLTGLALLVLSGLAARLLAFFSTLAIGTVLFLRLADIGVQSAFQRRFNPYLDAKMIADGWNVLSGSIGTLTAASLIIATIAVFILVLLLLFTAQVRLADAKPPITGNLRLVFGSLAGVGLIFFTASQFDGMRQYASLQTPSYLTARLTLISKSMDDMRHFDQDLAARAEKTTDEYLFRGVAGRDIILIFIESYGRSAVEDSRYAPLIQPRLASVGDALTAKGFSAASGWTRSPTMGGLSWLAHGTFLSGLWVDNQARYDRLMISDWPSLNSMFRDSGWRTAAVMPAITMAWPEAEYYGYDQIFAAADLGYKGKTFNWVTMPDQYTLSAFDRLVRHPAAEADKPVMAEIALISSHAPWTPVPRLIDWLDVGNGEIFDRQAESGDPPGVVWADDQRIRRQYIQTIDYSLHTVGDYVAKFGDDAVFVVLGDHQPAPLVTGPDASRDVPIHIISRDRNLVRRFEAEGFSPGMIPAEDAANPPMDSMRGKLIRIFSQAQ</sequence>
<dbReference type="InterPro" id="IPR017850">
    <property type="entry name" value="Alkaline_phosphatase_core_sf"/>
</dbReference>
<evidence type="ECO:0000256" key="2">
    <source>
        <dbReference type="ARBA" id="ARBA00022475"/>
    </source>
</evidence>
<feature type="transmembrane region" description="Helical" evidence="6">
    <location>
        <begin position="71"/>
        <end position="97"/>
    </location>
</feature>
<name>A0A4R3NM61_9HYPH</name>
<keyword evidence="2" id="KW-1003">Cell membrane</keyword>
<gene>
    <name evidence="8" type="ORF">EDC90_102212</name>
</gene>
<dbReference type="RefSeq" id="WP_132312577.1">
    <property type="nucleotide sequence ID" value="NZ_SMAR01000022.1"/>
</dbReference>
<accession>A0A4R3NM61</accession>
<evidence type="ECO:0000256" key="4">
    <source>
        <dbReference type="ARBA" id="ARBA00022989"/>
    </source>
</evidence>
<evidence type="ECO:0000313" key="9">
    <source>
        <dbReference type="Proteomes" id="UP000295097"/>
    </source>
</evidence>
<keyword evidence="5 6" id="KW-0472">Membrane</keyword>
<keyword evidence="8" id="KW-0808">Transferase</keyword>
<feature type="domain" description="Sulfatase N-terminal" evidence="7">
    <location>
        <begin position="238"/>
        <end position="486"/>
    </location>
</feature>
<feature type="transmembrane region" description="Helical" evidence="6">
    <location>
        <begin position="164"/>
        <end position="182"/>
    </location>
</feature>
<reference evidence="8 9" key="1">
    <citation type="submission" date="2019-03" db="EMBL/GenBank/DDBJ databases">
        <title>Freshwater and sediment microbial communities from various areas in North America, analyzing microbe dynamics in response to fracking.</title>
        <authorList>
            <person name="Lamendella R."/>
        </authorList>
    </citation>
    <scope>NUCLEOTIDE SEQUENCE [LARGE SCALE GENOMIC DNA]</scope>
    <source>
        <strain evidence="8 9">175.2</strain>
    </source>
</reference>
<proteinExistence type="predicted"/>
<evidence type="ECO:0000313" key="8">
    <source>
        <dbReference type="EMBL" id="TCT36283.1"/>
    </source>
</evidence>
<dbReference type="Gene3D" id="3.40.720.10">
    <property type="entry name" value="Alkaline Phosphatase, subunit A"/>
    <property type="match status" value="1"/>
</dbReference>
<protein>
    <submittedName>
        <fullName evidence="8">Phosphoglycerol transferase MdoB-like AlkP superfamily enzyme</fullName>
    </submittedName>
</protein>
<keyword evidence="3 6" id="KW-0812">Transmembrane</keyword>
<dbReference type="InterPro" id="IPR050448">
    <property type="entry name" value="OpgB/LTA_synthase_biosynth"/>
</dbReference>
<dbReference type="PANTHER" id="PTHR47371:SF3">
    <property type="entry name" value="PHOSPHOGLYCEROL TRANSFERASE I"/>
    <property type="match status" value="1"/>
</dbReference>
<dbReference type="PANTHER" id="PTHR47371">
    <property type="entry name" value="LIPOTEICHOIC ACID SYNTHASE"/>
    <property type="match status" value="1"/>
</dbReference>
<dbReference type="GO" id="GO:0016740">
    <property type="term" value="F:transferase activity"/>
    <property type="evidence" value="ECO:0007669"/>
    <property type="project" value="UniProtKB-KW"/>
</dbReference>
<dbReference type="Proteomes" id="UP000295097">
    <property type="component" value="Unassembled WGS sequence"/>
</dbReference>
<comment type="caution">
    <text evidence="8">The sequence shown here is derived from an EMBL/GenBank/DDBJ whole genome shotgun (WGS) entry which is preliminary data.</text>
</comment>
<keyword evidence="9" id="KW-1185">Reference proteome</keyword>
<dbReference type="EMBL" id="SMAR01000022">
    <property type="protein sequence ID" value="TCT36283.1"/>
    <property type="molecule type" value="Genomic_DNA"/>
</dbReference>
<evidence type="ECO:0000259" key="7">
    <source>
        <dbReference type="Pfam" id="PF00884"/>
    </source>
</evidence>
<keyword evidence="4 6" id="KW-1133">Transmembrane helix</keyword>
<evidence type="ECO:0000256" key="3">
    <source>
        <dbReference type="ARBA" id="ARBA00022692"/>
    </source>
</evidence>
<evidence type="ECO:0000256" key="5">
    <source>
        <dbReference type="ARBA" id="ARBA00023136"/>
    </source>
</evidence>
<evidence type="ECO:0000256" key="1">
    <source>
        <dbReference type="ARBA" id="ARBA00004651"/>
    </source>
</evidence>
<dbReference type="Pfam" id="PF00884">
    <property type="entry name" value="Sulfatase"/>
    <property type="match status" value="1"/>
</dbReference>